<dbReference type="GO" id="GO:0044874">
    <property type="term" value="P:lipoprotein localization to outer membrane"/>
    <property type="evidence" value="ECO:0007669"/>
    <property type="project" value="TreeGrafter"/>
</dbReference>
<feature type="transmembrane region" description="Helical" evidence="7">
    <location>
        <begin position="278"/>
        <end position="301"/>
    </location>
</feature>
<sequence length="413" mass="45453">MKKILKVWKLAWRNVLRNKRRSLLSAAVLVMGVSALVVFGGYIEAVYYYLGNSVIAQKGHFQVARKGYWEGEEESLALALTPEDQKTIQEILKKKGGVRVLTGRLSASGILGNQERSTIFVGYGVDPEKELDLLQMVGYGGANLSVLLQDQTIILGKILARQMGLGPGDMVTLMSMSEGGSLEAVYVRVGDVLSTGVTAVDSRIVIANLTTMKELLYTPKLHTMVALLDESFSRGDVERYVRELSQELKNQGLGYEVRIWYNLDDTYLPTMRMLQTTFTIITIIFLVVIGFTIVNTMYMAVMERVSEVGTLRAIGTSPKMLFGMFVTEGALISIVATAVGVVVGIVLIVVLNRMNIMLPPYPGQSESYPLVFKLSVGVVVWASVFNILGAVVASMIPARKALKFRIVEALRHV</sequence>
<dbReference type="GO" id="GO:0098797">
    <property type="term" value="C:plasma membrane protein complex"/>
    <property type="evidence" value="ECO:0007669"/>
    <property type="project" value="TreeGrafter"/>
</dbReference>
<evidence type="ECO:0000313" key="10">
    <source>
        <dbReference type="EMBL" id="URA11005.1"/>
    </source>
</evidence>
<dbReference type="PANTHER" id="PTHR30489:SF0">
    <property type="entry name" value="LIPOPROTEIN-RELEASING SYSTEM TRANSMEMBRANE PROTEIN LOLE"/>
    <property type="match status" value="1"/>
</dbReference>
<dbReference type="Pfam" id="PF12704">
    <property type="entry name" value="MacB_PCD"/>
    <property type="match status" value="1"/>
</dbReference>
<dbReference type="Pfam" id="PF02687">
    <property type="entry name" value="FtsX"/>
    <property type="match status" value="1"/>
</dbReference>
<feature type="transmembrane region" description="Helical" evidence="7">
    <location>
        <begin position="370"/>
        <end position="396"/>
    </location>
</feature>
<evidence type="ECO:0000256" key="2">
    <source>
        <dbReference type="ARBA" id="ARBA00005236"/>
    </source>
</evidence>
<dbReference type="InterPro" id="IPR051447">
    <property type="entry name" value="Lipoprotein-release_system"/>
</dbReference>
<dbReference type="PANTHER" id="PTHR30489">
    <property type="entry name" value="LIPOPROTEIN-RELEASING SYSTEM TRANSMEMBRANE PROTEIN LOLE"/>
    <property type="match status" value="1"/>
</dbReference>
<keyword evidence="3" id="KW-1003">Cell membrane</keyword>
<dbReference type="EMBL" id="CP073355">
    <property type="protein sequence ID" value="URA11005.1"/>
    <property type="molecule type" value="Genomic_DNA"/>
</dbReference>
<evidence type="ECO:0000259" key="9">
    <source>
        <dbReference type="Pfam" id="PF12704"/>
    </source>
</evidence>
<reference evidence="10" key="2">
    <citation type="submission" date="2022-06" db="EMBL/GenBank/DDBJ databases">
        <title>Thermospira aquatica gen. nov., sp. nov.</title>
        <authorList>
            <person name="Ben Ali Gam Z."/>
            <person name="Labat M."/>
        </authorList>
    </citation>
    <scope>NUCLEOTIDE SEQUENCE</scope>
    <source>
        <strain evidence="10">F1F22</strain>
    </source>
</reference>
<evidence type="ECO:0000313" key="11">
    <source>
        <dbReference type="Proteomes" id="UP001056539"/>
    </source>
</evidence>
<evidence type="ECO:0000256" key="3">
    <source>
        <dbReference type="ARBA" id="ARBA00022475"/>
    </source>
</evidence>
<protein>
    <submittedName>
        <fullName evidence="10">ABC transporter permease</fullName>
    </submittedName>
</protein>
<gene>
    <name evidence="10" type="ORF">KDW03_04165</name>
</gene>
<evidence type="ECO:0000256" key="6">
    <source>
        <dbReference type="ARBA" id="ARBA00023136"/>
    </source>
</evidence>
<dbReference type="AlphaFoldDB" id="A0AAX3BFR1"/>
<evidence type="ECO:0000256" key="7">
    <source>
        <dbReference type="SAM" id="Phobius"/>
    </source>
</evidence>
<dbReference type="InterPro" id="IPR025857">
    <property type="entry name" value="MacB_PCD"/>
</dbReference>
<proteinExistence type="inferred from homology"/>
<dbReference type="Proteomes" id="UP001056539">
    <property type="component" value="Chromosome"/>
</dbReference>
<comment type="similarity">
    <text evidence="2">Belongs to the ABC-4 integral membrane protein family. LolC/E subfamily.</text>
</comment>
<name>A0AAX3BFR1_9SPIR</name>
<evidence type="ECO:0000256" key="1">
    <source>
        <dbReference type="ARBA" id="ARBA00004651"/>
    </source>
</evidence>
<dbReference type="KEGG" id="taqu:KDW03_04165"/>
<dbReference type="RefSeq" id="WP_271436136.1">
    <property type="nucleotide sequence ID" value="NZ_CP073355.1"/>
</dbReference>
<keyword evidence="11" id="KW-1185">Reference proteome</keyword>
<feature type="domain" description="MacB-like periplasmic core" evidence="9">
    <location>
        <begin position="22"/>
        <end position="243"/>
    </location>
</feature>
<reference evidence="10" key="1">
    <citation type="submission" date="2021-04" db="EMBL/GenBank/DDBJ databases">
        <authorList>
            <person name="Postec A."/>
        </authorList>
    </citation>
    <scope>NUCLEOTIDE SEQUENCE</scope>
    <source>
        <strain evidence="10">F1F22</strain>
    </source>
</reference>
<feature type="transmembrane region" description="Helical" evidence="7">
    <location>
        <begin position="321"/>
        <end position="350"/>
    </location>
</feature>
<accession>A0AAX3BFR1</accession>
<feature type="transmembrane region" description="Helical" evidence="7">
    <location>
        <begin position="21"/>
        <end position="43"/>
    </location>
</feature>
<organism evidence="10 11">
    <name type="scientific">Thermospira aquatica</name>
    <dbReference type="NCBI Taxonomy" id="2828656"/>
    <lineage>
        <taxon>Bacteria</taxon>
        <taxon>Pseudomonadati</taxon>
        <taxon>Spirochaetota</taxon>
        <taxon>Spirochaetia</taxon>
        <taxon>Brevinematales</taxon>
        <taxon>Thermospiraceae</taxon>
        <taxon>Thermospira</taxon>
    </lineage>
</organism>
<evidence type="ECO:0000256" key="4">
    <source>
        <dbReference type="ARBA" id="ARBA00022692"/>
    </source>
</evidence>
<feature type="domain" description="ABC3 transporter permease C-terminal" evidence="8">
    <location>
        <begin position="280"/>
        <end position="403"/>
    </location>
</feature>
<keyword evidence="6 7" id="KW-0472">Membrane</keyword>
<keyword evidence="4 7" id="KW-0812">Transmembrane</keyword>
<dbReference type="InterPro" id="IPR003838">
    <property type="entry name" value="ABC3_permease_C"/>
</dbReference>
<comment type="subcellular location">
    <subcellularLocation>
        <location evidence="1">Cell membrane</location>
        <topology evidence="1">Multi-pass membrane protein</topology>
    </subcellularLocation>
</comment>
<evidence type="ECO:0000259" key="8">
    <source>
        <dbReference type="Pfam" id="PF02687"/>
    </source>
</evidence>
<keyword evidence="5 7" id="KW-1133">Transmembrane helix</keyword>
<evidence type="ECO:0000256" key="5">
    <source>
        <dbReference type="ARBA" id="ARBA00022989"/>
    </source>
</evidence>